<comment type="subcellular location">
    <subcellularLocation>
        <location evidence="1 7">Cytoplasm</location>
    </subcellularLocation>
</comment>
<dbReference type="GO" id="GO:0005737">
    <property type="term" value="C:cytoplasm"/>
    <property type="evidence" value="ECO:0007669"/>
    <property type="project" value="UniProtKB-SubCell"/>
</dbReference>
<evidence type="ECO:0000256" key="6">
    <source>
        <dbReference type="ARBA" id="ARBA00031828"/>
    </source>
</evidence>
<gene>
    <name evidence="11" type="ORF">DXN04_04400</name>
</gene>
<evidence type="ECO:0000256" key="10">
    <source>
        <dbReference type="PIRSR" id="PIRSR004682-4"/>
    </source>
</evidence>
<dbReference type="InterPro" id="IPR036412">
    <property type="entry name" value="HAD-like_sf"/>
</dbReference>
<sequence length="196" mass="21967">MRKAIFIDKDGTLIKDVPYNVDPGLIVLEPYAGKAMQLFQEQGYMLVVITNQSGIARGYFREEQLEGVQQKINALLGEYKVLLDGFFYCPHHPEGTIFPYAINCNCRKPNPGMLLTAAEQLGIDLKQSWMIGDILHDVEAGNQAGCRSLLINNGHETEWKINPQRQPVYVASDLLDAAQFITKVNQHDPTISFTGK</sequence>
<dbReference type="EMBL" id="QTJV01000001">
    <property type="protein sequence ID" value="RFM36748.1"/>
    <property type="molecule type" value="Genomic_DNA"/>
</dbReference>
<evidence type="ECO:0000256" key="3">
    <source>
        <dbReference type="ARBA" id="ARBA00022723"/>
    </source>
</evidence>
<dbReference type="PIRSF" id="PIRSF004682">
    <property type="entry name" value="GmhB"/>
    <property type="match status" value="1"/>
</dbReference>
<dbReference type="NCBIfam" id="TIGR01656">
    <property type="entry name" value="Histidinol-ppas"/>
    <property type="match status" value="1"/>
</dbReference>
<comment type="caution">
    <text evidence="11">The sequence shown here is derived from an EMBL/GenBank/DDBJ whole genome shotgun (WGS) entry which is preliminary data.</text>
</comment>
<feature type="site" description="Contributes to substrate recognition" evidence="9">
    <location>
        <position position="107"/>
    </location>
</feature>
<keyword evidence="10" id="KW-0862">Zinc</keyword>
<keyword evidence="4 7" id="KW-0378">Hydrolase</keyword>
<dbReference type="Proteomes" id="UP000261174">
    <property type="component" value="Unassembled WGS sequence"/>
</dbReference>
<evidence type="ECO:0000256" key="7">
    <source>
        <dbReference type="PIRNR" id="PIRNR004682"/>
    </source>
</evidence>
<comment type="similarity">
    <text evidence="7">Belongs to the gmhB family.</text>
</comment>
<reference evidence="11 12" key="1">
    <citation type="submission" date="2018-08" db="EMBL/GenBank/DDBJ databases">
        <title>Chitinophaga sp. K20C18050901, a novel bacterium isolated from forest soil.</title>
        <authorList>
            <person name="Wang C."/>
        </authorList>
    </citation>
    <scope>NUCLEOTIDE SEQUENCE [LARGE SCALE GENOMIC DNA]</scope>
    <source>
        <strain evidence="11 12">K20C18050901</strain>
    </source>
</reference>
<keyword evidence="2 7" id="KW-0963">Cytoplasm</keyword>
<dbReference type="NCBIfam" id="TIGR01662">
    <property type="entry name" value="HAD-SF-IIIA"/>
    <property type="match status" value="1"/>
</dbReference>
<feature type="binding site" evidence="10">
    <location>
        <position position="10"/>
    </location>
    <ligand>
        <name>Mg(2+)</name>
        <dbReference type="ChEBI" id="CHEBI:18420"/>
    </ligand>
</feature>
<dbReference type="InterPro" id="IPR004446">
    <property type="entry name" value="Heptose_bisP_phosphatase"/>
</dbReference>
<feature type="binding site" evidence="10">
    <location>
        <position position="91"/>
    </location>
    <ligand>
        <name>Zn(2+)</name>
        <dbReference type="ChEBI" id="CHEBI:29105"/>
    </ligand>
</feature>
<dbReference type="OrthoDB" id="9813880at2"/>
<feature type="binding site" evidence="10">
    <location>
        <position position="106"/>
    </location>
    <ligand>
        <name>Zn(2+)</name>
        <dbReference type="ChEBI" id="CHEBI:29105"/>
    </ligand>
</feature>
<dbReference type="PANTHER" id="PTHR42891:SF1">
    <property type="entry name" value="D-GLYCERO-BETA-D-MANNO-HEPTOSE-1,7-BISPHOSPHATE 7-PHOSPHATASE"/>
    <property type="match status" value="1"/>
</dbReference>
<proteinExistence type="inferred from homology"/>
<comment type="cofactor">
    <cofactor evidence="10">
        <name>Zn(2+)</name>
        <dbReference type="ChEBI" id="CHEBI:29105"/>
    </cofactor>
</comment>
<comment type="cofactor">
    <cofactor evidence="10">
        <name>Mg(2+)</name>
        <dbReference type="ChEBI" id="CHEBI:18420"/>
    </cofactor>
</comment>
<evidence type="ECO:0000256" key="4">
    <source>
        <dbReference type="ARBA" id="ARBA00022801"/>
    </source>
</evidence>
<dbReference type="GO" id="GO:0046872">
    <property type="term" value="F:metal ion binding"/>
    <property type="evidence" value="ECO:0007669"/>
    <property type="project" value="UniProtKB-KW"/>
</dbReference>
<dbReference type="InterPro" id="IPR006543">
    <property type="entry name" value="Histidinol-phos"/>
</dbReference>
<keyword evidence="12" id="KW-1185">Reference proteome</keyword>
<feature type="binding site" evidence="10">
    <location>
        <position position="133"/>
    </location>
    <ligand>
        <name>Mg(2+)</name>
        <dbReference type="ChEBI" id="CHEBI:18420"/>
    </ligand>
</feature>
<evidence type="ECO:0000313" key="11">
    <source>
        <dbReference type="EMBL" id="RFM36748.1"/>
    </source>
</evidence>
<evidence type="ECO:0000256" key="9">
    <source>
        <dbReference type="PIRSR" id="PIRSR004682-3"/>
    </source>
</evidence>
<dbReference type="SUPFAM" id="SSF56784">
    <property type="entry name" value="HAD-like"/>
    <property type="match status" value="1"/>
</dbReference>
<evidence type="ECO:0000256" key="8">
    <source>
        <dbReference type="PIRSR" id="PIRSR004682-1"/>
    </source>
</evidence>
<dbReference type="Pfam" id="PF13242">
    <property type="entry name" value="Hydrolase_like"/>
    <property type="match status" value="1"/>
</dbReference>
<evidence type="ECO:0000256" key="1">
    <source>
        <dbReference type="ARBA" id="ARBA00004496"/>
    </source>
</evidence>
<keyword evidence="10" id="KW-0460">Magnesium</keyword>
<feature type="site" description="Stabilizes the phosphoryl group" evidence="9">
    <location>
        <position position="50"/>
    </location>
</feature>
<evidence type="ECO:0000313" key="12">
    <source>
        <dbReference type="Proteomes" id="UP000261174"/>
    </source>
</evidence>
<dbReference type="GO" id="GO:0005975">
    <property type="term" value="P:carbohydrate metabolic process"/>
    <property type="evidence" value="ECO:0007669"/>
    <property type="project" value="InterPro"/>
</dbReference>
<keyword evidence="3 10" id="KW-0479">Metal-binding</keyword>
<feature type="binding site" evidence="10">
    <location>
        <position position="89"/>
    </location>
    <ligand>
        <name>Zn(2+)</name>
        <dbReference type="ChEBI" id="CHEBI:29105"/>
    </ligand>
</feature>
<dbReference type="CDD" id="cd07503">
    <property type="entry name" value="HAD_HisB-N"/>
    <property type="match status" value="1"/>
</dbReference>
<dbReference type="EC" id="3.1.3.-" evidence="7"/>
<feature type="active site" description="Proton donor" evidence="8">
    <location>
        <position position="10"/>
    </location>
</feature>
<dbReference type="PANTHER" id="PTHR42891">
    <property type="entry name" value="D-GLYCERO-BETA-D-MANNO-HEPTOSE-1,7-BISPHOSPHATE 7-PHOSPHATASE"/>
    <property type="match status" value="1"/>
</dbReference>
<feature type="binding site" evidence="10">
    <location>
        <position position="8"/>
    </location>
    <ligand>
        <name>Mg(2+)</name>
        <dbReference type="ChEBI" id="CHEBI:18420"/>
    </ligand>
</feature>
<feature type="binding site" evidence="10">
    <location>
        <position position="104"/>
    </location>
    <ligand>
        <name>Zn(2+)</name>
        <dbReference type="ChEBI" id="CHEBI:29105"/>
    </ligand>
</feature>
<dbReference type="InterPro" id="IPR023214">
    <property type="entry name" value="HAD_sf"/>
</dbReference>
<accession>A0A3E1P9P3</accession>
<evidence type="ECO:0000256" key="5">
    <source>
        <dbReference type="ARBA" id="ARBA00023277"/>
    </source>
</evidence>
<evidence type="ECO:0000256" key="2">
    <source>
        <dbReference type="ARBA" id="ARBA00022490"/>
    </source>
</evidence>
<protein>
    <recommendedName>
        <fullName evidence="6 7">D,D-heptose 1,7-bisphosphate phosphatase</fullName>
        <ecNumber evidence="7">3.1.3.-</ecNumber>
    </recommendedName>
</protein>
<dbReference type="GO" id="GO:0016791">
    <property type="term" value="F:phosphatase activity"/>
    <property type="evidence" value="ECO:0007669"/>
    <property type="project" value="InterPro"/>
</dbReference>
<feature type="site" description="Stabilizes the phosphoryl group" evidence="9">
    <location>
        <position position="108"/>
    </location>
</feature>
<dbReference type="Gene3D" id="3.40.50.1000">
    <property type="entry name" value="HAD superfamily/HAD-like"/>
    <property type="match status" value="1"/>
</dbReference>
<name>A0A3E1P9P3_9BACT</name>
<dbReference type="RefSeq" id="WP_116852068.1">
    <property type="nucleotide sequence ID" value="NZ_QTJV01000001.1"/>
</dbReference>
<organism evidence="11 12">
    <name type="scientific">Chitinophaga silvisoli</name>
    <dbReference type="NCBI Taxonomy" id="2291814"/>
    <lineage>
        <taxon>Bacteria</taxon>
        <taxon>Pseudomonadati</taxon>
        <taxon>Bacteroidota</taxon>
        <taxon>Chitinophagia</taxon>
        <taxon>Chitinophagales</taxon>
        <taxon>Chitinophagaceae</taxon>
        <taxon>Chitinophaga</taxon>
    </lineage>
</organism>
<keyword evidence="5 7" id="KW-0119">Carbohydrate metabolism</keyword>
<feature type="active site" description="Nucleophile" evidence="8">
    <location>
        <position position="8"/>
    </location>
</feature>
<dbReference type="AlphaFoldDB" id="A0A3E1P9P3"/>
<dbReference type="InterPro" id="IPR006549">
    <property type="entry name" value="HAD-SF_hydro_IIIA"/>
</dbReference>